<dbReference type="OrthoDB" id="10502225at2759"/>
<dbReference type="EMBL" id="AZBU02000008">
    <property type="protein sequence ID" value="TKR66783.1"/>
    <property type="molecule type" value="Genomic_DNA"/>
</dbReference>
<name>A0A4U5MD83_STECR</name>
<evidence type="ECO:0000313" key="3">
    <source>
        <dbReference type="Proteomes" id="UP000298663"/>
    </source>
</evidence>
<feature type="transmembrane region" description="Helical" evidence="1">
    <location>
        <begin position="122"/>
        <end position="142"/>
    </location>
</feature>
<reference evidence="2 3" key="1">
    <citation type="journal article" date="2015" name="Genome Biol.">
        <title>Comparative genomics of Steinernema reveals deeply conserved gene regulatory networks.</title>
        <authorList>
            <person name="Dillman A.R."/>
            <person name="Macchietto M."/>
            <person name="Porter C.F."/>
            <person name="Rogers A."/>
            <person name="Williams B."/>
            <person name="Antoshechkin I."/>
            <person name="Lee M.M."/>
            <person name="Goodwin Z."/>
            <person name="Lu X."/>
            <person name="Lewis E.E."/>
            <person name="Goodrich-Blair H."/>
            <person name="Stock S.P."/>
            <person name="Adams B.J."/>
            <person name="Sternberg P.W."/>
            <person name="Mortazavi A."/>
        </authorList>
    </citation>
    <scope>NUCLEOTIDE SEQUENCE [LARGE SCALE GENOMIC DNA]</scope>
    <source>
        <strain evidence="2 3">ALL</strain>
    </source>
</reference>
<gene>
    <name evidence="2" type="ORF">L596_023023</name>
</gene>
<feature type="transmembrane region" description="Helical" evidence="1">
    <location>
        <begin position="212"/>
        <end position="238"/>
    </location>
</feature>
<feature type="transmembrane region" description="Helical" evidence="1">
    <location>
        <begin position="6"/>
        <end position="23"/>
    </location>
</feature>
<keyword evidence="3" id="KW-1185">Reference proteome</keyword>
<keyword evidence="1" id="KW-1133">Transmembrane helix</keyword>
<proteinExistence type="predicted"/>
<feature type="transmembrane region" description="Helical" evidence="1">
    <location>
        <begin position="162"/>
        <end position="188"/>
    </location>
</feature>
<feature type="transmembrane region" description="Helical" evidence="1">
    <location>
        <begin position="244"/>
        <end position="267"/>
    </location>
</feature>
<protein>
    <recommendedName>
        <fullName evidence="4">G-protein coupled receptors family 1 profile domain-containing protein</fullName>
    </recommendedName>
</protein>
<reference evidence="2 3" key="2">
    <citation type="journal article" date="2019" name="G3 (Bethesda)">
        <title>Hybrid Assembly of the Genome of the Entomopathogenic Nematode Steinernema carpocapsae Identifies the X-Chromosome.</title>
        <authorList>
            <person name="Serra L."/>
            <person name="Macchietto M."/>
            <person name="Macias-Munoz A."/>
            <person name="McGill C.J."/>
            <person name="Rodriguez I.M."/>
            <person name="Rodriguez B."/>
            <person name="Murad R."/>
            <person name="Mortazavi A."/>
        </authorList>
    </citation>
    <scope>NUCLEOTIDE SEQUENCE [LARGE SCALE GENOMIC DNA]</scope>
    <source>
        <strain evidence="2 3">ALL</strain>
    </source>
</reference>
<sequence>MIVVSVFYVYLLMVIGSTFTLALNGKILFRYFFINGEYQNHLQYYCVLFYSIFAFSTFLHGGYKVYALRDENPSRDSIFWTGVFVFCSEYAVGVGNIFIAFDRFLAVQSPMEYRISYNKVVLRMYVLLLPILAIATFLICILNREITAPGILFGQVVNLNVVYTLSISNSFACFLGVPISVIFLISLYKFNKRQIVMTSDVNHQRMRRTNQIVIYQLLLEVILVIIPMAISTIINFGFGINLPAIVGSYPLLVIVIYTSACSILFTVKLTKAETRTSRVADIRQMASTNS</sequence>
<keyword evidence="1" id="KW-0472">Membrane</keyword>
<organism evidence="2 3">
    <name type="scientific">Steinernema carpocapsae</name>
    <name type="common">Entomopathogenic nematode</name>
    <dbReference type="NCBI Taxonomy" id="34508"/>
    <lineage>
        <taxon>Eukaryota</taxon>
        <taxon>Metazoa</taxon>
        <taxon>Ecdysozoa</taxon>
        <taxon>Nematoda</taxon>
        <taxon>Chromadorea</taxon>
        <taxon>Rhabditida</taxon>
        <taxon>Tylenchina</taxon>
        <taxon>Panagrolaimomorpha</taxon>
        <taxon>Strongyloidoidea</taxon>
        <taxon>Steinernematidae</taxon>
        <taxon>Steinernema</taxon>
    </lineage>
</organism>
<accession>A0A4U5MD83</accession>
<keyword evidence="1" id="KW-0812">Transmembrane</keyword>
<feature type="transmembrane region" description="Helical" evidence="1">
    <location>
        <begin position="44"/>
        <end position="66"/>
    </location>
</feature>
<dbReference type="Proteomes" id="UP000298663">
    <property type="component" value="Unassembled WGS sequence"/>
</dbReference>
<feature type="transmembrane region" description="Helical" evidence="1">
    <location>
        <begin position="78"/>
        <end position="101"/>
    </location>
</feature>
<evidence type="ECO:0008006" key="4">
    <source>
        <dbReference type="Google" id="ProtNLM"/>
    </source>
</evidence>
<comment type="caution">
    <text evidence="2">The sequence shown here is derived from an EMBL/GenBank/DDBJ whole genome shotgun (WGS) entry which is preliminary data.</text>
</comment>
<dbReference type="AlphaFoldDB" id="A0A4U5MD83"/>
<evidence type="ECO:0000313" key="2">
    <source>
        <dbReference type="EMBL" id="TKR66783.1"/>
    </source>
</evidence>
<evidence type="ECO:0000256" key="1">
    <source>
        <dbReference type="SAM" id="Phobius"/>
    </source>
</evidence>